<dbReference type="Proteomes" id="UP000516361">
    <property type="component" value="Chromosome"/>
</dbReference>
<dbReference type="PRINTS" id="PR00368">
    <property type="entry name" value="FADPNR"/>
</dbReference>
<dbReference type="InParanoid" id="A0A7G1G8P3"/>
<dbReference type="InterPro" id="IPR036188">
    <property type="entry name" value="FAD/NAD-bd_sf"/>
</dbReference>
<protein>
    <submittedName>
        <fullName evidence="3">Oxidoreductase</fullName>
    </submittedName>
</protein>
<gene>
    <name evidence="3" type="ORF">OSSY52_05530</name>
</gene>
<keyword evidence="4" id="KW-1185">Reference proteome</keyword>
<sequence>MKKYETDVLVIGGGAAGMGAALSASEEGVKVTIVERTERLGGILNQCIHNGFGLHFFKEELTGPEYAFKFKKLVQKDNIEFLSNRFLYKIDEENKEVYFTSTEGMEVIKCKSMVYAAGARERPYGSLLVPGGRVSGIYTAGVAQRLTNLENRLPGKKALILGSGDIGLIMARRLTLEGMKVEAVLERMPYPGGLERNINQCLNDFNIPLLLSTTVLEVRGNGRLEEVIVGQVDENYNVIKGSERSYAVDTLILSVGLVPSTTPIMHVVDINPRTRGVVVDSQMRTSKDWIFAAGNCVVVYDLVDYVSSEGQIAGKNAAKYVKGEEKGNRYEIKKGRNIGIINPLIYSDKSDLELYIRVSKPDTGKLVVKNGDEIVYQSKESNLLPSEMEHFKIKKEKLGEIKGLTVEMIK</sequence>
<dbReference type="AlphaFoldDB" id="A0A7G1G8P3"/>
<dbReference type="GO" id="GO:0016491">
    <property type="term" value="F:oxidoreductase activity"/>
    <property type="evidence" value="ECO:0007669"/>
    <property type="project" value="UniProtKB-KW"/>
</dbReference>
<dbReference type="Gene3D" id="3.50.50.60">
    <property type="entry name" value="FAD/NAD(P)-binding domain"/>
    <property type="match status" value="2"/>
</dbReference>
<evidence type="ECO:0000313" key="3">
    <source>
        <dbReference type="EMBL" id="BBE30412.1"/>
    </source>
</evidence>
<dbReference type="Pfam" id="PF07992">
    <property type="entry name" value="Pyr_redox_2"/>
    <property type="match status" value="1"/>
</dbReference>
<keyword evidence="1" id="KW-0560">Oxidoreductase</keyword>
<accession>A0A7G1G8P3</accession>
<dbReference type="PANTHER" id="PTHR42949">
    <property type="entry name" value="ANAEROBIC GLYCEROL-3-PHOSPHATE DEHYDROGENASE SUBUNIT B"/>
    <property type="match status" value="1"/>
</dbReference>
<evidence type="ECO:0000256" key="1">
    <source>
        <dbReference type="ARBA" id="ARBA00023002"/>
    </source>
</evidence>
<dbReference type="EMBL" id="AP018712">
    <property type="protein sequence ID" value="BBE30412.1"/>
    <property type="molecule type" value="Genomic_DNA"/>
</dbReference>
<organism evidence="3 4">
    <name type="scientific">Tepiditoga spiralis</name>
    <dbReference type="NCBI Taxonomy" id="2108365"/>
    <lineage>
        <taxon>Bacteria</taxon>
        <taxon>Thermotogati</taxon>
        <taxon>Thermotogota</taxon>
        <taxon>Thermotogae</taxon>
        <taxon>Petrotogales</taxon>
        <taxon>Petrotogaceae</taxon>
        <taxon>Tepiditoga</taxon>
    </lineage>
</organism>
<dbReference type="SUPFAM" id="SSF51905">
    <property type="entry name" value="FAD/NAD(P)-binding domain"/>
    <property type="match status" value="1"/>
</dbReference>
<dbReference type="PRINTS" id="PR00469">
    <property type="entry name" value="PNDRDTASEII"/>
</dbReference>
<dbReference type="KEGG" id="ocy:OSSY52_05530"/>
<reference evidence="3 4" key="1">
    <citation type="submission" date="2018-06" db="EMBL/GenBank/DDBJ databases">
        <title>Genome sequencing of Oceanotoga sp. sy52.</title>
        <authorList>
            <person name="Mori K."/>
        </authorList>
    </citation>
    <scope>NUCLEOTIDE SEQUENCE [LARGE SCALE GENOMIC DNA]</scope>
    <source>
        <strain evidence="4">sy52</strain>
    </source>
</reference>
<name>A0A7G1G8P3_9BACT</name>
<dbReference type="RefSeq" id="WP_190615511.1">
    <property type="nucleotide sequence ID" value="NZ_AP018712.1"/>
</dbReference>
<evidence type="ECO:0000259" key="2">
    <source>
        <dbReference type="Pfam" id="PF07992"/>
    </source>
</evidence>
<dbReference type="PANTHER" id="PTHR42949:SF3">
    <property type="entry name" value="ANAEROBIC GLYCEROL-3-PHOSPHATE DEHYDROGENASE SUBUNIT B"/>
    <property type="match status" value="1"/>
</dbReference>
<dbReference type="InterPro" id="IPR023753">
    <property type="entry name" value="FAD/NAD-binding_dom"/>
</dbReference>
<proteinExistence type="predicted"/>
<dbReference type="InterPro" id="IPR051691">
    <property type="entry name" value="Metab_Enz_Cyan_OpOx_G3PDH"/>
</dbReference>
<evidence type="ECO:0000313" key="4">
    <source>
        <dbReference type="Proteomes" id="UP000516361"/>
    </source>
</evidence>
<feature type="domain" description="FAD/NAD(P)-binding" evidence="2">
    <location>
        <begin position="7"/>
        <end position="304"/>
    </location>
</feature>